<evidence type="ECO:0000256" key="14">
    <source>
        <dbReference type="ARBA" id="ARBA00023125"/>
    </source>
</evidence>
<dbReference type="Pfam" id="PF16211">
    <property type="entry name" value="Histone_H2A_C"/>
    <property type="match status" value="1"/>
</dbReference>
<dbReference type="GO" id="GO:0046512">
    <property type="term" value="P:sphingosine biosynthetic process"/>
    <property type="evidence" value="ECO:0007669"/>
    <property type="project" value="TreeGrafter"/>
</dbReference>
<evidence type="ECO:0000256" key="12">
    <source>
        <dbReference type="ARBA" id="ARBA00022840"/>
    </source>
</evidence>
<evidence type="ECO:0000259" key="20">
    <source>
        <dbReference type="PROSITE" id="PS50146"/>
    </source>
</evidence>
<evidence type="ECO:0000256" key="10">
    <source>
        <dbReference type="ARBA" id="ARBA00022741"/>
    </source>
</evidence>
<dbReference type="InterPro" id="IPR002589">
    <property type="entry name" value="Macro_dom"/>
</dbReference>
<dbReference type="PROSITE" id="PS50146">
    <property type="entry name" value="DAGK"/>
    <property type="match status" value="1"/>
</dbReference>
<comment type="function">
    <text evidence="1">Core component of nucleosome. Nucleosomes wrap and compact DNA into chromatin, limiting DNA accessibility to the cellular machineries which require DNA as a template. Histones thereby play a central role in transcription regulation, DNA repair, DNA replication and chromosomal stability. DNA accessibility is regulated via a complex set of post-translational modifications of histones, also called histone code, and nucleosome remodeling.</text>
</comment>
<keyword evidence="15" id="KW-0472">Membrane</keyword>
<dbReference type="AlphaFoldDB" id="A0A813XJH3"/>
<dbReference type="FunFam" id="3.40.50.10330:FF:000005">
    <property type="entry name" value="Sphingosine kinase 2"/>
    <property type="match status" value="1"/>
</dbReference>
<evidence type="ECO:0000256" key="15">
    <source>
        <dbReference type="ARBA" id="ARBA00023136"/>
    </source>
</evidence>
<dbReference type="SMART" id="SM00414">
    <property type="entry name" value="H2A"/>
    <property type="match status" value="1"/>
</dbReference>
<evidence type="ECO:0000256" key="18">
    <source>
        <dbReference type="ARBA" id="ARBA00044037"/>
    </source>
</evidence>
<evidence type="ECO:0000256" key="3">
    <source>
        <dbReference type="ARBA" id="ARBA00004286"/>
    </source>
</evidence>
<dbReference type="GO" id="GO:0008481">
    <property type="term" value="F:sphingosine kinase activity"/>
    <property type="evidence" value="ECO:0007669"/>
    <property type="project" value="UniProtKB-EC"/>
</dbReference>
<keyword evidence="10" id="KW-0547">Nucleotide-binding</keyword>
<dbReference type="GO" id="GO:0030527">
    <property type="term" value="F:structural constituent of chromatin"/>
    <property type="evidence" value="ECO:0007669"/>
    <property type="project" value="InterPro"/>
</dbReference>
<dbReference type="GO" id="GO:0005524">
    <property type="term" value="F:ATP binding"/>
    <property type="evidence" value="ECO:0007669"/>
    <property type="project" value="UniProtKB-KW"/>
</dbReference>
<dbReference type="FunFam" id="1.10.20.10:FF:000173">
    <property type="entry name" value="Histone H2A"/>
    <property type="match status" value="1"/>
</dbReference>
<dbReference type="GO" id="GO:0005737">
    <property type="term" value="C:cytoplasm"/>
    <property type="evidence" value="ECO:0007669"/>
    <property type="project" value="TreeGrafter"/>
</dbReference>
<dbReference type="EMBL" id="CAJOBC010001113">
    <property type="protein sequence ID" value="CAF3656521.1"/>
    <property type="molecule type" value="Genomic_DNA"/>
</dbReference>
<organism evidence="22 24">
    <name type="scientific">Didymodactylos carnosus</name>
    <dbReference type="NCBI Taxonomy" id="1234261"/>
    <lineage>
        <taxon>Eukaryota</taxon>
        <taxon>Metazoa</taxon>
        <taxon>Spiralia</taxon>
        <taxon>Gnathifera</taxon>
        <taxon>Rotifera</taxon>
        <taxon>Eurotatoria</taxon>
        <taxon>Bdelloidea</taxon>
        <taxon>Philodinida</taxon>
        <taxon>Philodinidae</taxon>
        <taxon>Didymodactylos</taxon>
    </lineage>
</organism>
<dbReference type="Gene3D" id="2.60.200.40">
    <property type="match status" value="1"/>
</dbReference>
<evidence type="ECO:0000256" key="19">
    <source>
        <dbReference type="SAM" id="MobiDB-lite"/>
    </source>
</evidence>
<dbReference type="InterPro" id="IPR007125">
    <property type="entry name" value="H2A/H2B/H3"/>
</dbReference>
<keyword evidence="17" id="KW-0544">Nucleosome core</keyword>
<dbReference type="Pfam" id="PF01661">
    <property type="entry name" value="Macro"/>
    <property type="match status" value="2"/>
</dbReference>
<dbReference type="InterPro" id="IPR050187">
    <property type="entry name" value="Lipid_Phosphate_FormReg"/>
</dbReference>
<dbReference type="Pfam" id="PF00781">
    <property type="entry name" value="DAGK_cat"/>
    <property type="match status" value="1"/>
</dbReference>
<dbReference type="Pfam" id="PF00125">
    <property type="entry name" value="Histone"/>
    <property type="match status" value="1"/>
</dbReference>
<feature type="compositionally biased region" description="Low complexity" evidence="19">
    <location>
        <begin position="131"/>
        <end position="144"/>
    </location>
</feature>
<dbReference type="PROSITE" id="PS51154">
    <property type="entry name" value="MACRO"/>
    <property type="match status" value="1"/>
</dbReference>
<keyword evidence="12" id="KW-0067">ATP-binding</keyword>
<feature type="domain" description="Macro" evidence="21">
    <location>
        <begin position="177"/>
        <end position="429"/>
    </location>
</feature>
<evidence type="ECO:0000256" key="11">
    <source>
        <dbReference type="ARBA" id="ARBA00022777"/>
    </source>
</evidence>
<evidence type="ECO:0000256" key="13">
    <source>
        <dbReference type="ARBA" id="ARBA00022853"/>
    </source>
</evidence>
<dbReference type="InterPro" id="IPR045540">
    <property type="entry name" value="YegS/DAGK_C"/>
</dbReference>
<evidence type="ECO:0000259" key="21">
    <source>
        <dbReference type="PROSITE" id="PS51154"/>
    </source>
</evidence>
<keyword evidence="11" id="KW-0418">Kinase</keyword>
<dbReference type="SUPFAM" id="SSF47113">
    <property type="entry name" value="Histone-fold"/>
    <property type="match status" value="1"/>
</dbReference>
<comment type="subcellular location">
    <subcellularLocation>
        <location evidence="3">Chromosome</location>
    </subcellularLocation>
    <subcellularLocation>
        <location evidence="4">Endomembrane system</location>
    </subcellularLocation>
    <subcellularLocation>
        <location evidence="2">Nucleus</location>
    </subcellularLocation>
</comment>
<evidence type="ECO:0000256" key="4">
    <source>
        <dbReference type="ARBA" id="ARBA00004308"/>
    </source>
</evidence>
<evidence type="ECO:0000313" key="23">
    <source>
        <dbReference type="EMBL" id="CAF3656521.1"/>
    </source>
</evidence>
<evidence type="ECO:0000256" key="17">
    <source>
        <dbReference type="ARBA" id="ARBA00023269"/>
    </source>
</evidence>
<keyword evidence="8" id="KW-0158">Chromosome</keyword>
<dbReference type="Proteomes" id="UP000663829">
    <property type="component" value="Unassembled WGS sequence"/>
</dbReference>
<dbReference type="SUPFAM" id="SSF111331">
    <property type="entry name" value="NAD kinase/diacylglycerol kinase-like"/>
    <property type="match status" value="1"/>
</dbReference>
<dbReference type="SMART" id="SM00506">
    <property type="entry name" value="A1pp"/>
    <property type="match status" value="1"/>
</dbReference>
<evidence type="ECO:0000256" key="6">
    <source>
        <dbReference type="ARBA" id="ARBA00011538"/>
    </source>
</evidence>
<dbReference type="PANTHER" id="PTHR12358">
    <property type="entry name" value="SPHINGOSINE KINASE"/>
    <property type="match status" value="1"/>
</dbReference>
<dbReference type="Gene3D" id="3.40.220.10">
    <property type="entry name" value="Leucine Aminopeptidase, subunit E, domain 1"/>
    <property type="match status" value="2"/>
</dbReference>
<evidence type="ECO:0000256" key="7">
    <source>
        <dbReference type="ARBA" id="ARBA00017642"/>
    </source>
</evidence>
<accession>A0A813XJH3</accession>
<dbReference type="SMART" id="SM00046">
    <property type="entry name" value="DAGKc"/>
    <property type="match status" value="1"/>
</dbReference>
<dbReference type="GO" id="GO:0005634">
    <property type="term" value="C:nucleus"/>
    <property type="evidence" value="ECO:0007669"/>
    <property type="project" value="UniProtKB-SubCell"/>
</dbReference>
<evidence type="ECO:0000256" key="8">
    <source>
        <dbReference type="ARBA" id="ARBA00022454"/>
    </source>
</evidence>
<reference evidence="22" key="1">
    <citation type="submission" date="2021-02" db="EMBL/GenBank/DDBJ databases">
        <authorList>
            <person name="Nowell W R."/>
        </authorList>
    </citation>
    <scope>NUCLEOTIDE SEQUENCE</scope>
</reference>
<feature type="domain" description="DAGKc" evidence="20">
    <location>
        <begin position="535"/>
        <end position="683"/>
    </location>
</feature>
<dbReference type="Pfam" id="PF19279">
    <property type="entry name" value="YegS_C"/>
    <property type="match status" value="1"/>
</dbReference>
<dbReference type="GO" id="GO:0046982">
    <property type="term" value="F:protein heterodimerization activity"/>
    <property type="evidence" value="ECO:0007669"/>
    <property type="project" value="InterPro"/>
</dbReference>
<dbReference type="CDD" id="cd00074">
    <property type="entry name" value="HFD_H2A"/>
    <property type="match status" value="1"/>
</dbReference>
<evidence type="ECO:0000256" key="9">
    <source>
        <dbReference type="ARBA" id="ARBA00022679"/>
    </source>
</evidence>
<dbReference type="GO" id="GO:0012505">
    <property type="term" value="C:endomembrane system"/>
    <property type="evidence" value="ECO:0007669"/>
    <property type="project" value="UniProtKB-SubCell"/>
</dbReference>
<dbReference type="InterPro" id="IPR043472">
    <property type="entry name" value="Macro_dom-like"/>
</dbReference>
<evidence type="ECO:0000256" key="1">
    <source>
        <dbReference type="ARBA" id="ARBA00002001"/>
    </source>
</evidence>
<dbReference type="InterPro" id="IPR032454">
    <property type="entry name" value="Histone_H2A_C"/>
</dbReference>
<comment type="caution">
    <text evidence="22">The sequence shown here is derived from an EMBL/GenBank/DDBJ whole genome shotgun (WGS) entry which is preliminary data.</text>
</comment>
<gene>
    <name evidence="22" type="ORF">GPM918_LOCUS7002</name>
    <name evidence="23" type="ORF">SRO942_LOCUS7002</name>
</gene>
<comment type="subunit">
    <text evidence="6">The nucleosome is a histone octamer containing two molecules each of H2A, H2B, H3 and H4 assembled in one H3-H4 heterotetramer and two H2A-H2B heterodimers. The octamer wraps approximately 147 bp of DNA.</text>
</comment>
<dbReference type="Proteomes" id="UP000681722">
    <property type="component" value="Unassembled WGS sequence"/>
</dbReference>
<proteinExistence type="inferred from homology"/>
<dbReference type="PANTHER" id="PTHR12358:SF112">
    <property type="entry name" value="LD11247P-RELATED"/>
    <property type="match status" value="1"/>
</dbReference>
<dbReference type="InterPro" id="IPR001206">
    <property type="entry name" value="Diacylglycerol_kinase_cat_dom"/>
</dbReference>
<dbReference type="Gene3D" id="1.10.20.10">
    <property type="entry name" value="Histone, subunit A"/>
    <property type="match status" value="1"/>
</dbReference>
<dbReference type="PRINTS" id="PR00620">
    <property type="entry name" value="HISTONEH2A"/>
</dbReference>
<evidence type="ECO:0000313" key="24">
    <source>
        <dbReference type="Proteomes" id="UP000663829"/>
    </source>
</evidence>
<evidence type="ECO:0000313" key="22">
    <source>
        <dbReference type="EMBL" id="CAF0869062.1"/>
    </source>
</evidence>
<dbReference type="GO" id="GO:0006325">
    <property type="term" value="P:chromatin organization"/>
    <property type="evidence" value="ECO:0007669"/>
    <property type="project" value="UniProtKB-KW"/>
</dbReference>
<dbReference type="EMBL" id="CAJNOQ010001113">
    <property type="protein sequence ID" value="CAF0869062.1"/>
    <property type="molecule type" value="Genomic_DNA"/>
</dbReference>
<protein>
    <recommendedName>
        <fullName evidence="7">Histone H2A</fullName>
        <ecNumber evidence="18">2.7.1.91</ecNumber>
    </recommendedName>
</protein>
<dbReference type="InterPro" id="IPR016064">
    <property type="entry name" value="NAD/diacylglycerol_kinase_sf"/>
</dbReference>
<name>A0A813XJH3_9BILA</name>
<feature type="region of interest" description="Disordered" evidence="19">
    <location>
        <begin position="127"/>
        <end position="149"/>
    </location>
</feature>
<dbReference type="GO" id="GO:0042981">
    <property type="term" value="P:regulation of apoptotic process"/>
    <property type="evidence" value="ECO:0007669"/>
    <property type="project" value="UniProtKB-ARBA"/>
</dbReference>
<evidence type="ECO:0000256" key="2">
    <source>
        <dbReference type="ARBA" id="ARBA00004123"/>
    </source>
</evidence>
<dbReference type="InterPro" id="IPR017438">
    <property type="entry name" value="ATP-NAD_kinase_N"/>
</dbReference>
<keyword evidence="9" id="KW-0808">Transferase</keyword>
<dbReference type="Gene3D" id="3.40.50.10330">
    <property type="entry name" value="Probable inorganic polyphosphate/atp-NAD kinase, domain 1"/>
    <property type="match status" value="1"/>
</dbReference>
<dbReference type="SUPFAM" id="SSF52949">
    <property type="entry name" value="Macro domain-like"/>
    <property type="match status" value="2"/>
</dbReference>
<dbReference type="InterPro" id="IPR009072">
    <property type="entry name" value="Histone-fold"/>
</dbReference>
<dbReference type="EC" id="2.7.1.91" evidence="18"/>
<keyword evidence="24" id="KW-1185">Reference proteome</keyword>
<dbReference type="GO" id="GO:0000786">
    <property type="term" value="C:nucleosome"/>
    <property type="evidence" value="ECO:0007669"/>
    <property type="project" value="UniProtKB-KW"/>
</dbReference>
<dbReference type="InterPro" id="IPR002119">
    <property type="entry name" value="Histone_H2A"/>
</dbReference>
<keyword evidence="13" id="KW-0156">Chromatin regulator</keyword>
<dbReference type="OrthoDB" id="3853857at2759"/>
<evidence type="ECO:0000256" key="16">
    <source>
        <dbReference type="ARBA" id="ARBA00023242"/>
    </source>
</evidence>
<sequence>MAPKSKRLSKSTRAGIIFPVTRMHRQLKSAQVAARRVTKGAAVYLAAVTEYLVAEMLELSGNAARHNKRTRIVPRHILLAVASDEELDKLLKGVTIAQGGVLPSIHPFLLRKFAQANGSAIVNSTSSITIGKPTKPTGKPSATTPKKKPLLTKGAGSFTVYCAPKSKAAALKGTALTTLSERVLNLGQKLTVVQGNIVNIKADAIVHPTNNSLYMGGEVGNALAKAGGQQLRDAVSNLAKTSSLVNVSDVSICDARNLSATKLIHVHSPTWSAGQQAECIGQLDKAVTNILHMADANMLASVALPSVSIAVTQITLPGLACSYIFHCNGPLWKQDEPIQLLGNTVEKLLSEADKQNIASIALPSIGSGRMDESEQQQLSLTDTFCHYTDSKKHYILKLNNSALTIIPLLNTKQNKKRDENYQDVNQNRNGDERRIIHFPMTSPSTITISTDDIYGCLCMRSNKQNSQVCHITFYLYSLLEKTFRKKIQYHRSSKTYTYQKYNNFDQNYAEMMEWHRLITQIINLKRNLPSDLVSKRDKRLLVFINPAGGSGKAYKLFMEGVVGVFSEAELPYHVIITDYAGHAKEYVQSIDLNEWYGIVLASGDGLVFEIINGLMSRPDWLQALKLPIGHLPCGSGNAFITNILRCSKQVIMDSMEKFVIQAAVLIATHNVVPMDIAVIDTIDGQRLFSFLSVTWAIIADVDCEMISLGLDPRIYDGTIYYLPYDSTDSSTTISYNYSSVSSINQLHRYLLPLNEEITIDDNSKWRRINGPFLHVLVSSKPCISKDAFVAPQSTLADGYLTLQFIRSGATRINLAQTFSGISTGKYIEYDFVEWMRVKAFRIVPNTSVGNMMVDGERIPCGPVQGETLPGIVRCMGKLPNSQRETS</sequence>
<keyword evidence="14" id="KW-0238">DNA-binding</keyword>
<dbReference type="GO" id="GO:0016020">
    <property type="term" value="C:membrane"/>
    <property type="evidence" value="ECO:0007669"/>
    <property type="project" value="TreeGrafter"/>
</dbReference>
<comment type="similarity">
    <text evidence="5">Belongs to the histone H2A family.</text>
</comment>
<keyword evidence="16" id="KW-0539">Nucleus</keyword>
<evidence type="ECO:0000256" key="5">
    <source>
        <dbReference type="ARBA" id="ARBA00010691"/>
    </source>
</evidence>
<dbReference type="GO" id="GO:0003677">
    <property type="term" value="F:DNA binding"/>
    <property type="evidence" value="ECO:0007669"/>
    <property type="project" value="UniProtKB-KW"/>
</dbReference>